<gene>
    <name evidence="3" type="ORF">M529_15320</name>
</gene>
<organism evidence="3 4">
    <name type="scientific">Sphingobium ummariense RL-3</name>
    <dbReference type="NCBI Taxonomy" id="1346791"/>
    <lineage>
        <taxon>Bacteria</taxon>
        <taxon>Pseudomonadati</taxon>
        <taxon>Pseudomonadota</taxon>
        <taxon>Alphaproteobacteria</taxon>
        <taxon>Sphingomonadales</taxon>
        <taxon>Sphingomonadaceae</taxon>
        <taxon>Sphingobium</taxon>
    </lineage>
</organism>
<dbReference type="Proteomes" id="UP000015523">
    <property type="component" value="Unassembled WGS sequence"/>
</dbReference>
<keyword evidence="4" id="KW-1185">Reference proteome</keyword>
<protein>
    <recommendedName>
        <fullName evidence="2">SMP-30/Gluconolactonase/LRE-like region domain-containing protein</fullName>
    </recommendedName>
</protein>
<dbReference type="PANTHER" id="PTHR47572:SF4">
    <property type="entry name" value="LACTONASE DRP35"/>
    <property type="match status" value="1"/>
</dbReference>
<dbReference type="EMBL" id="AUWY01000106">
    <property type="protein sequence ID" value="EQB31286.1"/>
    <property type="molecule type" value="Genomic_DNA"/>
</dbReference>
<accession>T0IZX4</accession>
<evidence type="ECO:0000256" key="1">
    <source>
        <dbReference type="ARBA" id="ARBA00022801"/>
    </source>
</evidence>
<dbReference type="eggNOG" id="COG3386">
    <property type="taxonomic scope" value="Bacteria"/>
</dbReference>
<proteinExistence type="predicted"/>
<sequence>MSGAHAARREVLIGVGAMALAGSRAFAQPVAIPAGVTRIDPALDRILDPAAQVEVLSRGYGWAEGPVWVPQEGGYLLFSDPRANIVHRWDEKGGARPFLQPSGLQGPVPEGVREAGANGMRLDSSGRLVIADSGTRAIVQIDLRTKKRTILADRFEGKRFNSPNDLVLAADGAIYFTDPPYGLTAGDTSPLRELDFNGVFRLAPDSTVSVIDRSHSRPNGIALSPDGRTLYLALSDLKQPHVLAYALGAKGMPTDMRVFRDMAAQRDQHLPGQPDGIKTDAMGHVFAAGPGGIHVCSPEGTLLGIVATGKPIANCCIGNGGKTLFLTSSDMLCRVALRGG</sequence>
<dbReference type="OrthoDB" id="30052at2"/>
<evidence type="ECO:0000259" key="2">
    <source>
        <dbReference type="Pfam" id="PF08450"/>
    </source>
</evidence>
<evidence type="ECO:0000313" key="3">
    <source>
        <dbReference type="EMBL" id="EQB31286.1"/>
    </source>
</evidence>
<evidence type="ECO:0000313" key="4">
    <source>
        <dbReference type="Proteomes" id="UP000015523"/>
    </source>
</evidence>
<comment type="caution">
    <text evidence="3">The sequence shown here is derived from an EMBL/GenBank/DDBJ whole genome shotgun (WGS) entry which is preliminary data.</text>
</comment>
<dbReference type="SUPFAM" id="SSF63829">
    <property type="entry name" value="Calcium-dependent phosphotriesterase"/>
    <property type="match status" value="1"/>
</dbReference>
<dbReference type="GO" id="GO:0016787">
    <property type="term" value="F:hydrolase activity"/>
    <property type="evidence" value="ECO:0007669"/>
    <property type="project" value="UniProtKB-KW"/>
</dbReference>
<dbReference type="Gene3D" id="2.120.10.30">
    <property type="entry name" value="TolB, C-terminal domain"/>
    <property type="match status" value="1"/>
</dbReference>
<dbReference type="InterPro" id="IPR051262">
    <property type="entry name" value="SMP-30/CGR1_Lactonase"/>
</dbReference>
<keyword evidence="1" id="KW-0378">Hydrolase</keyword>
<dbReference type="InterPro" id="IPR013658">
    <property type="entry name" value="SGL"/>
</dbReference>
<dbReference type="InterPro" id="IPR011042">
    <property type="entry name" value="6-blade_b-propeller_TolB-like"/>
</dbReference>
<reference evidence="3 4" key="1">
    <citation type="journal article" date="2013" name="Genome Announc.">
        <title>Draft Genome Sequence of Sphingobium ummariense Strain RL-3, a Hexachlorocyclohexane-Degrading Bacterium.</title>
        <authorList>
            <person name="Kohli P."/>
            <person name="Dua A."/>
            <person name="Sangwan N."/>
            <person name="Oldach P."/>
            <person name="Khurana J.P."/>
            <person name="Lal R."/>
        </authorList>
    </citation>
    <scope>NUCLEOTIDE SEQUENCE [LARGE SCALE GENOMIC DNA]</scope>
    <source>
        <strain evidence="3 4">RL-3</strain>
    </source>
</reference>
<dbReference type="PATRIC" id="fig|1346791.3.peg.2952"/>
<dbReference type="Pfam" id="PF08450">
    <property type="entry name" value="SGL"/>
    <property type="match status" value="1"/>
</dbReference>
<dbReference type="STRING" id="1346791.M529_15320"/>
<dbReference type="RefSeq" id="WP_021318803.1">
    <property type="nucleotide sequence ID" value="NZ_AUWY01000106.1"/>
</dbReference>
<name>T0IZX4_9SPHN</name>
<dbReference type="PANTHER" id="PTHR47572">
    <property type="entry name" value="LIPOPROTEIN-RELATED"/>
    <property type="match status" value="1"/>
</dbReference>
<feature type="domain" description="SMP-30/Gluconolactonase/LRE-like region" evidence="2">
    <location>
        <begin position="62"/>
        <end position="329"/>
    </location>
</feature>
<dbReference type="AlphaFoldDB" id="T0IZX4"/>